<protein>
    <submittedName>
        <fullName evidence="6">ABC transporter substrate-binding protein</fullName>
    </submittedName>
</protein>
<dbReference type="PANTHER" id="PTHR46847:SF1">
    <property type="entry name" value="D-ALLOSE-BINDING PERIPLASMIC PROTEIN-RELATED"/>
    <property type="match status" value="1"/>
</dbReference>
<evidence type="ECO:0000313" key="7">
    <source>
        <dbReference type="Proteomes" id="UP000176087"/>
    </source>
</evidence>
<comment type="subcellular location">
    <subcellularLocation>
        <location evidence="1">Cell envelope</location>
    </subcellularLocation>
</comment>
<dbReference type="STRING" id="933944.AN215_16125"/>
<dbReference type="InterPro" id="IPR028082">
    <property type="entry name" value="Peripla_BP_I"/>
</dbReference>
<keyword evidence="7" id="KW-1185">Reference proteome</keyword>
<dbReference type="GO" id="GO:0030246">
    <property type="term" value="F:carbohydrate binding"/>
    <property type="evidence" value="ECO:0007669"/>
    <property type="project" value="UniProtKB-ARBA"/>
</dbReference>
<dbReference type="InterPro" id="IPR025997">
    <property type="entry name" value="SBP_2_dom"/>
</dbReference>
<dbReference type="PROSITE" id="PS51257">
    <property type="entry name" value="PROKAR_LIPOPROTEIN"/>
    <property type="match status" value="1"/>
</dbReference>
<name>A0A1E7JJK1_9ACTN</name>
<dbReference type="OrthoDB" id="9808136at2"/>
<evidence type="ECO:0000256" key="2">
    <source>
        <dbReference type="ARBA" id="ARBA00007639"/>
    </source>
</evidence>
<evidence type="ECO:0000313" key="6">
    <source>
        <dbReference type="EMBL" id="OEU87826.1"/>
    </source>
</evidence>
<comment type="caution">
    <text evidence="6">The sequence shown here is derived from an EMBL/GenBank/DDBJ whole genome shotgun (WGS) entry which is preliminary data.</text>
</comment>
<dbReference type="Proteomes" id="UP000176087">
    <property type="component" value="Unassembled WGS sequence"/>
</dbReference>
<organism evidence="6 7">
    <name type="scientific">Streptomyces abyssalis</name>
    <dbReference type="NCBI Taxonomy" id="933944"/>
    <lineage>
        <taxon>Bacteria</taxon>
        <taxon>Bacillati</taxon>
        <taxon>Actinomycetota</taxon>
        <taxon>Actinomycetes</taxon>
        <taxon>Kitasatosporales</taxon>
        <taxon>Streptomycetaceae</taxon>
        <taxon>Streptomyces</taxon>
    </lineage>
</organism>
<evidence type="ECO:0000259" key="5">
    <source>
        <dbReference type="Pfam" id="PF13407"/>
    </source>
</evidence>
<reference evidence="6 7" key="1">
    <citation type="journal article" date="2016" name="Front. Microbiol.">
        <title>Comparative Genomics Analysis of Streptomyces Species Reveals Their Adaptation to the Marine Environment and Their Diversity at the Genomic Level.</title>
        <authorList>
            <person name="Tian X."/>
            <person name="Zhang Z."/>
            <person name="Yang T."/>
            <person name="Chen M."/>
            <person name="Li J."/>
            <person name="Chen F."/>
            <person name="Yang J."/>
            <person name="Li W."/>
            <person name="Zhang B."/>
            <person name="Zhang Z."/>
            <person name="Wu J."/>
            <person name="Zhang C."/>
            <person name="Long L."/>
            <person name="Xiao J."/>
        </authorList>
    </citation>
    <scope>NUCLEOTIDE SEQUENCE [LARGE SCALE GENOMIC DNA]</scope>
    <source>
        <strain evidence="6 7">SCSIO 10390</strain>
    </source>
</reference>
<comment type="similarity">
    <text evidence="2">Belongs to the bacterial solute-binding protein 2 family.</text>
</comment>
<dbReference type="AlphaFoldDB" id="A0A1E7JJK1"/>
<sequence length="313" mass="32608">MSKRKSTYAVVTAAALICAAATGCGSGSAKSGEKKDIKLGLALSTLDNPFFVEMKKGAEEEAKAQGASLNVQDAQNDASQQANQLQNFTSQNVKSIIVNPVDSDAAGPPVKAAANAGIPVVAVDRAVNKAKVATTVASDNVNGGKKAAEQLAKQLDEQGSILVLRGQPGTSASRERGKGFMSAIKKYPDIKVVGKQSANFDRAEGLDVTTNLLQSHPEATGIFAENDEMALGAIKALGGRAGKQIKVVGFDGTPDGFKAIQKGTLNTSIAQQPAELGKMAVRNAIRKIEGSDPDQEIMVPVVTVDKRNVSRYS</sequence>
<feature type="signal peptide" evidence="4">
    <location>
        <begin position="1"/>
        <end position="23"/>
    </location>
</feature>
<dbReference type="SUPFAM" id="SSF53822">
    <property type="entry name" value="Periplasmic binding protein-like I"/>
    <property type="match status" value="1"/>
</dbReference>
<feature type="domain" description="Periplasmic binding protein" evidence="5">
    <location>
        <begin position="40"/>
        <end position="290"/>
    </location>
</feature>
<evidence type="ECO:0000256" key="4">
    <source>
        <dbReference type="SAM" id="SignalP"/>
    </source>
</evidence>
<keyword evidence="3 4" id="KW-0732">Signal</keyword>
<evidence type="ECO:0000256" key="3">
    <source>
        <dbReference type="ARBA" id="ARBA00022729"/>
    </source>
</evidence>
<dbReference type="GO" id="GO:0030313">
    <property type="term" value="C:cell envelope"/>
    <property type="evidence" value="ECO:0007669"/>
    <property type="project" value="UniProtKB-SubCell"/>
</dbReference>
<gene>
    <name evidence="6" type="ORF">AN215_16125</name>
</gene>
<accession>A0A1E7JJK1</accession>
<dbReference type="PATRIC" id="fig|933944.5.peg.1266"/>
<proteinExistence type="inferred from homology"/>
<feature type="chain" id="PRO_5039627990" evidence="4">
    <location>
        <begin position="24"/>
        <end position="313"/>
    </location>
</feature>
<dbReference type="PANTHER" id="PTHR46847">
    <property type="entry name" value="D-ALLOSE-BINDING PERIPLASMIC PROTEIN-RELATED"/>
    <property type="match status" value="1"/>
</dbReference>
<dbReference type="EMBL" id="LJGT01000040">
    <property type="protein sequence ID" value="OEU87826.1"/>
    <property type="molecule type" value="Genomic_DNA"/>
</dbReference>
<dbReference type="Gene3D" id="3.40.50.2300">
    <property type="match status" value="2"/>
</dbReference>
<evidence type="ECO:0000256" key="1">
    <source>
        <dbReference type="ARBA" id="ARBA00004196"/>
    </source>
</evidence>
<dbReference type="Pfam" id="PF13407">
    <property type="entry name" value="Peripla_BP_4"/>
    <property type="match status" value="1"/>
</dbReference>